<dbReference type="EMBL" id="JACIDV010000001">
    <property type="protein sequence ID" value="MBB3944465.1"/>
    <property type="molecule type" value="Genomic_DNA"/>
</dbReference>
<dbReference type="AlphaFoldDB" id="A0A7W6G0A7"/>
<gene>
    <name evidence="1" type="ORF">GGQ73_000388</name>
</gene>
<dbReference type="PROSITE" id="PS51257">
    <property type="entry name" value="PROKAR_LIPOPROTEIN"/>
    <property type="match status" value="1"/>
</dbReference>
<organism evidence="1 2">
    <name type="scientific">Rhizobium skierniewicense</name>
    <dbReference type="NCBI Taxonomy" id="984260"/>
    <lineage>
        <taxon>Bacteria</taxon>
        <taxon>Pseudomonadati</taxon>
        <taxon>Pseudomonadota</taxon>
        <taxon>Alphaproteobacteria</taxon>
        <taxon>Hyphomicrobiales</taxon>
        <taxon>Rhizobiaceae</taxon>
        <taxon>Rhizobium/Agrobacterium group</taxon>
        <taxon>Rhizobium</taxon>
    </lineage>
</organism>
<accession>A0A7W6G0A7</accession>
<proteinExistence type="predicted"/>
<evidence type="ECO:0000313" key="1">
    <source>
        <dbReference type="EMBL" id="MBB3944465.1"/>
    </source>
</evidence>
<evidence type="ECO:0000313" key="2">
    <source>
        <dbReference type="Proteomes" id="UP000565286"/>
    </source>
</evidence>
<dbReference type="Proteomes" id="UP000565286">
    <property type="component" value="Unassembled WGS sequence"/>
</dbReference>
<protein>
    <submittedName>
        <fullName evidence="1">Uncharacterized protein</fullName>
    </submittedName>
</protein>
<sequence length="88" mass="9542">MLVKTGVSFPETPVLQPVTTGCRKPFLTKKARNIDPASVWGRSESDASDRVCGFCWSAKGGALFCPECGDTWVLCFDDEPVRASVLCV</sequence>
<comment type="caution">
    <text evidence="1">The sequence shown here is derived from an EMBL/GenBank/DDBJ whole genome shotgun (WGS) entry which is preliminary data.</text>
</comment>
<keyword evidence="2" id="KW-1185">Reference proteome</keyword>
<reference evidence="1 2" key="1">
    <citation type="submission" date="2020-08" db="EMBL/GenBank/DDBJ databases">
        <title>Genomic Encyclopedia of Type Strains, Phase IV (KMG-IV): sequencing the most valuable type-strain genomes for metagenomic binning, comparative biology and taxonomic classification.</title>
        <authorList>
            <person name="Goeker M."/>
        </authorList>
    </citation>
    <scope>NUCLEOTIDE SEQUENCE [LARGE SCALE GENOMIC DNA]</scope>
    <source>
        <strain evidence="1 2">DSM 26438</strain>
    </source>
</reference>
<name>A0A7W6G0A7_9HYPH</name>